<organism evidence="2 3">
    <name type="scientific">Elizabethkingia meningoseptica</name>
    <name type="common">Chryseobacterium meningosepticum</name>
    <dbReference type="NCBI Taxonomy" id="238"/>
    <lineage>
        <taxon>Bacteria</taxon>
        <taxon>Pseudomonadati</taxon>
        <taxon>Bacteroidota</taxon>
        <taxon>Flavobacteriia</taxon>
        <taxon>Flavobacteriales</taxon>
        <taxon>Weeksellaceae</taxon>
        <taxon>Elizabethkingia</taxon>
    </lineage>
</organism>
<protein>
    <submittedName>
        <fullName evidence="2">Uncharacterized protein</fullName>
    </submittedName>
</protein>
<keyword evidence="1" id="KW-0732">Signal</keyword>
<dbReference type="OrthoDB" id="1452008at2"/>
<evidence type="ECO:0000313" key="3">
    <source>
        <dbReference type="Proteomes" id="UP000188947"/>
    </source>
</evidence>
<accession>A0A1V3TZ62</accession>
<evidence type="ECO:0000313" key="2">
    <source>
        <dbReference type="EMBL" id="OOH95116.1"/>
    </source>
</evidence>
<feature type="chain" id="PRO_5010716881" evidence="1">
    <location>
        <begin position="21"/>
        <end position="109"/>
    </location>
</feature>
<comment type="caution">
    <text evidence="2">The sequence shown here is derived from an EMBL/GenBank/DDBJ whole genome shotgun (WGS) entry which is preliminary data.</text>
</comment>
<dbReference type="STRING" id="238.BBD35_00680"/>
<sequence>MKSINSYIILFLLSFASIFSNDWTNSVAKNTPSIQDNIVVNTIDLGDDTDISILVSSRTIYVLKKVFYDDSYFYSLLAPTEIGKKVYVTELPVHIKCSVKSFLHLLQLY</sequence>
<dbReference type="AlphaFoldDB" id="A0A1V3TZ62"/>
<name>A0A1V3TZ62_ELIME</name>
<evidence type="ECO:0000256" key="1">
    <source>
        <dbReference type="SAM" id="SignalP"/>
    </source>
</evidence>
<feature type="signal peptide" evidence="1">
    <location>
        <begin position="1"/>
        <end position="20"/>
    </location>
</feature>
<dbReference type="eggNOG" id="ENOG50312IU">
    <property type="taxonomic scope" value="Bacteria"/>
</dbReference>
<proteinExistence type="predicted"/>
<reference evidence="2 3" key="1">
    <citation type="submission" date="2016-11" db="EMBL/GenBank/DDBJ databases">
        <title>Genome sequence and comparative genomic analysis of clinical strain Elizabethkingia meningoseptica 61421 PRCM.</title>
        <authorList>
            <person name="Wang M."/>
            <person name="Hu S."/>
            <person name="Cao L."/>
            <person name="Jiang T."/>
            <person name="Zhou Y."/>
            <person name="Ming D."/>
        </authorList>
    </citation>
    <scope>NUCLEOTIDE SEQUENCE [LARGE SCALE GENOMIC DNA]</scope>
    <source>
        <strain evidence="2 3">61421 PRCM</strain>
    </source>
</reference>
<dbReference type="Proteomes" id="UP000188947">
    <property type="component" value="Unassembled WGS sequence"/>
</dbReference>
<dbReference type="RefSeq" id="WP_069215723.1">
    <property type="nucleotide sequence ID" value="NZ_CP016378.1"/>
</dbReference>
<gene>
    <name evidence="2" type="ORF">BMF97_09745</name>
</gene>
<dbReference type="EMBL" id="MPOG01000011">
    <property type="protein sequence ID" value="OOH95116.1"/>
    <property type="molecule type" value="Genomic_DNA"/>
</dbReference>
<keyword evidence="3" id="KW-1185">Reference proteome</keyword>